<dbReference type="InterPro" id="IPR029062">
    <property type="entry name" value="Class_I_gatase-like"/>
</dbReference>
<comment type="catalytic activity">
    <reaction evidence="8">
        <text>N(2)-formyl-N(1)-(5-phospho-beta-D-ribosyl)glycinamide + L-glutamine + ATP + H2O = 2-formamido-N(1)-(5-O-phospho-beta-D-ribosyl)acetamidine + L-glutamate + ADP + phosphate + H(+)</text>
        <dbReference type="Rhea" id="RHEA:17129"/>
        <dbReference type="ChEBI" id="CHEBI:15377"/>
        <dbReference type="ChEBI" id="CHEBI:15378"/>
        <dbReference type="ChEBI" id="CHEBI:29985"/>
        <dbReference type="ChEBI" id="CHEBI:30616"/>
        <dbReference type="ChEBI" id="CHEBI:43474"/>
        <dbReference type="ChEBI" id="CHEBI:58359"/>
        <dbReference type="ChEBI" id="CHEBI:147286"/>
        <dbReference type="ChEBI" id="CHEBI:147287"/>
        <dbReference type="ChEBI" id="CHEBI:456216"/>
        <dbReference type="EC" id="6.3.5.3"/>
    </reaction>
</comment>
<dbReference type="NCBIfam" id="NF002957">
    <property type="entry name" value="PRK03619.1"/>
    <property type="match status" value="1"/>
</dbReference>
<evidence type="ECO:0000256" key="1">
    <source>
        <dbReference type="ARBA" id="ARBA00022490"/>
    </source>
</evidence>
<dbReference type="EMBL" id="JBHSJF010000006">
    <property type="protein sequence ID" value="MFC5069385.1"/>
    <property type="molecule type" value="Genomic_DNA"/>
</dbReference>
<reference evidence="10" key="1">
    <citation type="journal article" date="2019" name="Int. J. Syst. Evol. Microbiol.">
        <title>The Global Catalogue of Microorganisms (GCM) 10K type strain sequencing project: providing services to taxonomists for standard genome sequencing and annotation.</title>
        <authorList>
            <consortium name="The Broad Institute Genomics Platform"/>
            <consortium name="The Broad Institute Genome Sequencing Center for Infectious Disease"/>
            <person name="Wu L."/>
            <person name="Ma J."/>
        </authorList>
    </citation>
    <scope>NUCLEOTIDE SEQUENCE [LARGE SCALE GENOMIC DNA]</scope>
    <source>
        <strain evidence="10">CGMCC 1.16444</strain>
    </source>
</reference>
<feature type="active site" description="Nucleophile" evidence="8">
    <location>
        <position position="87"/>
    </location>
</feature>
<dbReference type="EC" id="6.3.5.3" evidence="8"/>
<comment type="subcellular location">
    <subcellularLocation>
        <location evidence="8">Cytoplasm</location>
    </subcellularLocation>
</comment>
<dbReference type="GO" id="GO:0004642">
    <property type="term" value="F:phosphoribosylformylglycinamidine synthase activity"/>
    <property type="evidence" value="ECO:0007669"/>
    <property type="project" value="UniProtKB-EC"/>
</dbReference>
<accession>A0ABV9Z7B3</accession>
<dbReference type="SUPFAM" id="SSF52317">
    <property type="entry name" value="Class I glutamine amidotransferase-like"/>
    <property type="match status" value="1"/>
</dbReference>
<evidence type="ECO:0000256" key="2">
    <source>
        <dbReference type="ARBA" id="ARBA00022598"/>
    </source>
</evidence>
<keyword evidence="10" id="KW-1185">Reference proteome</keyword>
<dbReference type="PIRSF" id="PIRSF001586">
    <property type="entry name" value="FGAM_synth_I"/>
    <property type="match status" value="1"/>
</dbReference>
<comment type="function">
    <text evidence="8">Part of the phosphoribosylformylglycinamidine synthase complex involved in the purines biosynthetic pathway. Catalyzes the ATP-dependent conversion of formylglycinamide ribonucleotide (FGAR) and glutamine to yield formylglycinamidine ribonucleotide (FGAM) and glutamate. The FGAM synthase complex is composed of three subunits. PurQ produces an ammonia molecule by converting glutamine to glutamate. PurL transfers the ammonia molecule to FGAR to form FGAM in an ATP-dependent manner. PurS interacts with PurQ and PurL and is thought to assist in the transfer of the ammonia molecule from PurQ to PurL.</text>
</comment>
<keyword evidence="3 8" id="KW-0547">Nucleotide-binding</keyword>
<comment type="caution">
    <text evidence="9">The sequence shown here is derived from an EMBL/GenBank/DDBJ whole genome shotgun (WGS) entry which is preliminary data.</text>
</comment>
<comment type="subunit">
    <text evidence="8">Part of the FGAM synthase complex composed of 1 PurL, 1 PurQ and 2 PurS subunits.</text>
</comment>
<comment type="catalytic activity">
    <reaction evidence="8">
        <text>L-glutamine + H2O = L-glutamate + NH4(+)</text>
        <dbReference type="Rhea" id="RHEA:15889"/>
        <dbReference type="ChEBI" id="CHEBI:15377"/>
        <dbReference type="ChEBI" id="CHEBI:28938"/>
        <dbReference type="ChEBI" id="CHEBI:29985"/>
        <dbReference type="ChEBI" id="CHEBI:58359"/>
        <dbReference type="EC" id="3.5.1.2"/>
    </reaction>
</comment>
<evidence type="ECO:0000313" key="9">
    <source>
        <dbReference type="EMBL" id="MFC5069385.1"/>
    </source>
</evidence>
<keyword evidence="4 8" id="KW-0658">Purine biosynthesis</keyword>
<keyword evidence="1 8" id="KW-0963">Cytoplasm</keyword>
<dbReference type="InterPro" id="IPR010075">
    <property type="entry name" value="PRibForGlyAmidine_synth_PurQ"/>
</dbReference>
<dbReference type="PANTHER" id="PTHR47552">
    <property type="entry name" value="PHOSPHORIBOSYLFORMYLGLYCINAMIDINE SYNTHASE SUBUNIT PURQ"/>
    <property type="match status" value="1"/>
</dbReference>
<keyword evidence="6 8" id="KW-0067">ATP-binding</keyword>
<gene>
    <name evidence="8 9" type="primary">purQ</name>
    <name evidence="9" type="ORF">ACFPFW_15315</name>
</gene>
<proteinExistence type="inferred from homology"/>
<feature type="active site" evidence="8">
    <location>
        <position position="205"/>
    </location>
</feature>
<dbReference type="PANTHER" id="PTHR47552:SF1">
    <property type="entry name" value="PHOSPHORIBOSYLFORMYLGLYCINAMIDINE SYNTHASE SUBUNIT PURQ"/>
    <property type="match status" value="1"/>
</dbReference>
<keyword evidence="2 8" id="KW-0436">Ligase</keyword>
<sequence>MKSAVILFPGSNRERDAARALKAATGRESEIIWHGETALPDGTDIVVLPGGFSYGDYLRCGAIAARSPVMEAVRAHANRGGLVLGICNGFQILVESGLLPGALLRNSHLKFVCRMQHLKVERVGTPFTRDYRQGQVVEVAVAHGDGNYLADPETLARIEGEGLVAFRYCDASGNHLEGSPNGSMNAIAGVYSEKLNVLGMMPHPENLIDPLVGGTDGLGLFTSIAGGARAA</sequence>
<dbReference type="Pfam" id="PF13507">
    <property type="entry name" value="GATase_5"/>
    <property type="match status" value="1"/>
</dbReference>
<evidence type="ECO:0000256" key="5">
    <source>
        <dbReference type="ARBA" id="ARBA00022801"/>
    </source>
</evidence>
<dbReference type="HAMAP" id="MF_00421">
    <property type="entry name" value="PurQ"/>
    <property type="match status" value="1"/>
</dbReference>
<dbReference type="SMART" id="SM01211">
    <property type="entry name" value="GATase_5"/>
    <property type="match status" value="1"/>
</dbReference>
<dbReference type="NCBIfam" id="TIGR01737">
    <property type="entry name" value="FGAM_synth_I"/>
    <property type="match status" value="1"/>
</dbReference>
<dbReference type="RefSeq" id="WP_114958024.1">
    <property type="nucleotide sequence ID" value="NZ_JBHSJF010000006.1"/>
</dbReference>
<protein>
    <recommendedName>
        <fullName evidence="8">Phosphoribosylformylglycinamidine synthase subunit PurQ</fullName>
        <shortName evidence="8">FGAM synthase</shortName>
        <ecNumber evidence="8">6.3.5.3</ecNumber>
    </recommendedName>
    <alternativeName>
        <fullName evidence="8">Formylglycinamide ribonucleotide amidotransferase subunit I</fullName>
        <shortName evidence="8">FGAR amidotransferase I</shortName>
        <shortName evidence="8">FGAR-AT I</shortName>
    </alternativeName>
    <alternativeName>
        <fullName evidence="8">Glutaminase PurQ</fullName>
        <ecNumber evidence="8">3.5.1.2</ecNumber>
    </alternativeName>
    <alternativeName>
        <fullName evidence="8">Phosphoribosylformylglycinamidine synthase subunit I</fullName>
    </alternativeName>
</protein>
<evidence type="ECO:0000256" key="8">
    <source>
        <dbReference type="HAMAP-Rule" id="MF_00421"/>
    </source>
</evidence>
<dbReference type="Proteomes" id="UP001595796">
    <property type="component" value="Unassembled WGS sequence"/>
</dbReference>
<comment type="pathway">
    <text evidence="8">Purine metabolism; IMP biosynthesis via de novo pathway; 5-amino-1-(5-phospho-D-ribosyl)imidazole from N(2)-formyl-N(1)-(5-phospho-D-ribosyl)glycinamide: step 1/2.</text>
</comment>
<feature type="active site" evidence="8">
    <location>
        <position position="203"/>
    </location>
</feature>
<dbReference type="GO" id="GO:0004359">
    <property type="term" value="F:glutaminase activity"/>
    <property type="evidence" value="ECO:0007669"/>
    <property type="project" value="UniProtKB-EC"/>
</dbReference>
<evidence type="ECO:0000256" key="4">
    <source>
        <dbReference type="ARBA" id="ARBA00022755"/>
    </source>
</evidence>
<keyword evidence="5 8" id="KW-0378">Hydrolase</keyword>
<evidence type="ECO:0000313" key="10">
    <source>
        <dbReference type="Proteomes" id="UP001595796"/>
    </source>
</evidence>
<dbReference type="EC" id="3.5.1.2" evidence="8"/>
<dbReference type="PROSITE" id="PS51273">
    <property type="entry name" value="GATASE_TYPE_1"/>
    <property type="match status" value="1"/>
</dbReference>
<dbReference type="Gene3D" id="3.40.50.880">
    <property type="match status" value="1"/>
</dbReference>
<dbReference type="CDD" id="cd01740">
    <property type="entry name" value="GATase1_FGAR_AT"/>
    <property type="match status" value="1"/>
</dbReference>
<evidence type="ECO:0000256" key="3">
    <source>
        <dbReference type="ARBA" id="ARBA00022741"/>
    </source>
</evidence>
<evidence type="ECO:0000256" key="7">
    <source>
        <dbReference type="ARBA" id="ARBA00022962"/>
    </source>
</evidence>
<keyword evidence="7 8" id="KW-0315">Glutamine amidotransferase</keyword>
<evidence type="ECO:0000256" key="6">
    <source>
        <dbReference type="ARBA" id="ARBA00022840"/>
    </source>
</evidence>
<name>A0ABV9Z7B3_9HYPH</name>
<organism evidence="9 10">
    <name type="scientific">Flaviflagellibacter deserti</name>
    <dbReference type="NCBI Taxonomy" id="2267266"/>
    <lineage>
        <taxon>Bacteria</taxon>
        <taxon>Pseudomonadati</taxon>
        <taxon>Pseudomonadota</taxon>
        <taxon>Alphaproteobacteria</taxon>
        <taxon>Hyphomicrobiales</taxon>
        <taxon>Flaviflagellibacter</taxon>
    </lineage>
</organism>